<evidence type="ECO:0000256" key="2">
    <source>
        <dbReference type="SAM" id="SignalP"/>
    </source>
</evidence>
<dbReference type="InterPro" id="IPR005632">
    <property type="entry name" value="Chaperone_Skp"/>
</dbReference>
<dbReference type="RefSeq" id="WP_218629815.1">
    <property type="nucleotide sequence ID" value="NZ_JAHVAI010000005.1"/>
</dbReference>
<reference evidence="3 4" key="1">
    <citation type="submission" date="2022-10" db="EMBL/GenBank/DDBJ databases">
        <title>Sinirhodobacter sp. nov., isolated from ocean surface sediments.</title>
        <authorList>
            <person name="He W."/>
            <person name="Wang L."/>
            <person name="Zhang D.-F."/>
        </authorList>
    </citation>
    <scope>NUCLEOTIDE SEQUENCE [LARGE SCALE GENOMIC DNA]</scope>
    <source>
        <strain evidence="3 4">WL0115</strain>
    </source>
</reference>
<evidence type="ECO:0000313" key="4">
    <source>
        <dbReference type="Proteomes" id="UP001526166"/>
    </source>
</evidence>
<proteinExistence type="predicted"/>
<feature type="compositionally biased region" description="Polar residues" evidence="1">
    <location>
        <begin position="190"/>
        <end position="200"/>
    </location>
</feature>
<feature type="region of interest" description="Disordered" evidence="1">
    <location>
        <begin position="181"/>
        <end position="200"/>
    </location>
</feature>
<sequence>MGLITVQSVLRAALLAALVAVSGGASAQQAPVPTSQQIVTLDWERLFEGSKWGSRVKSDLAEASAKLNAENSRIAEELIAEERALTDQRATMQPEAFRAAAEAFDKRTTDIRNEQRNKAQALSRLLEDERQAFTAQVLPLLDEYLEGNGGGIVIDTRAVIRALSRLDVTDEMIALVDARLGAGAPPPASGSETTTRPSSE</sequence>
<accession>A0ABT2ZXV6</accession>
<keyword evidence="4" id="KW-1185">Reference proteome</keyword>
<gene>
    <name evidence="3" type="ORF">OE699_06930</name>
</gene>
<dbReference type="Pfam" id="PF03938">
    <property type="entry name" value="OmpH"/>
    <property type="match status" value="1"/>
</dbReference>
<feature type="signal peptide" evidence="2">
    <location>
        <begin position="1"/>
        <end position="27"/>
    </location>
</feature>
<evidence type="ECO:0000256" key="1">
    <source>
        <dbReference type="SAM" id="MobiDB-lite"/>
    </source>
</evidence>
<name>A0ABT2ZXV6_9RHOB</name>
<dbReference type="SMART" id="SM00935">
    <property type="entry name" value="OmpH"/>
    <property type="match status" value="1"/>
</dbReference>
<evidence type="ECO:0000313" key="3">
    <source>
        <dbReference type="EMBL" id="MCV2878581.1"/>
    </source>
</evidence>
<dbReference type="EMBL" id="JAOWKW010000005">
    <property type="protein sequence ID" value="MCV2878581.1"/>
    <property type="molecule type" value="Genomic_DNA"/>
</dbReference>
<protein>
    <submittedName>
        <fullName evidence="3">OmpH family outer membrane protein</fullName>
    </submittedName>
</protein>
<feature type="chain" id="PRO_5045092303" evidence="2">
    <location>
        <begin position="28"/>
        <end position="200"/>
    </location>
</feature>
<organism evidence="3 4">
    <name type="scientific">Sedimentimonas flavescens</name>
    <dbReference type="NCBI Taxonomy" id="2851012"/>
    <lineage>
        <taxon>Bacteria</taxon>
        <taxon>Pseudomonadati</taxon>
        <taxon>Pseudomonadota</taxon>
        <taxon>Alphaproteobacteria</taxon>
        <taxon>Rhodobacterales</taxon>
        <taxon>Rhodobacter group</taxon>
        <taxon>Sedimentimonas</taxon>
    </lineage>
</organism>
<comment type="caution">
    <text evidence="3">The sequence shown here is derived from an EMBL/GenBank/DDBJ whole genome shotgun (WGS) entry which is preliminary data.</text>
</comment>
<keyword evidence="2" id="KW-0732">Signal</keyword>
<dbReference type="Proteomes" id="UP001526166">
    <property type="component" value="Unassembled WGS sequence"/>
</dbReference>